<evidence type="ECO:0000256" key="7">
    <source>
        <dbReference type="SAM" id="Phobius"/>
    </source>
</evidence>
<reference evidence="8" key="1">
    <citation type="submission" date="2018-01" db="EMBL/GenBank/DDBJ databases">
        <title>Identification of Cytochrome P450 in Croton stellatopilosus Transcriptome.</title>
        <authorList>
            <person name="Sintupachee S."/>
            <person name="De-Eknamkul W."/>
        </authorList>
    </citation>
    <scope>NUCLEOTIDE SEQUENCE</scope>
</reference>
<dbReference type="PROSITE" id="PS00086">
    <property type="entry name" value="CYTOCHROME_P450"/>
    <property type="match status" value="1"/>
</dbReference>
<dbReference type="Pfam" id="PF00067">
    <property type="entry name" value="p450"/>
    <property type="match status" value="1"/>
</dbReference>
<proteinExistence type="evidence at transcript level"/>
<evidence type="ECO:0000256" key="5">
    <source>
        <dbReference type="PIRSR" id="PIRSR602401-1"/>
    </source>
</evidence>
<evidence type="ECO:0000256" key="1">
    <source>
        <dbReference type="ARBA" id="ARBA00010617"/>
    </source>
</evidence>
<dbReference type="CDD" id="cd11073">
    <property type="entry name" value="CYP76-like"/>
    <property type="match status" value="1"/>
</dbReference>
<dbReference type="PRINTS" id="PR00385">
    <property type="entry name" value="P450"/>
</dbReference>
<dbReference type="AlphaFoldDB" id="A0A3G2CJV5"/>
<dbReference type="GO" id="GO:0016705">
    <property type="term" value="F:oxidoreductase activity, acting on paired donors, with incorporation or reduction of molecular oxygen"/>
    <property type="evidence" value="ECO:0007669"/>
    <property type="project" value="InterPro"/>
</dbReference>
<comment type="cofactor">
    <cofactor evidence="5">
        <name>heme</name>
        <dbReference type="ChEBI" id="CHEBI:30413"/>
    </cofactor>
</comment>
<dbReference type="InterPro" id="IPR017972">
    <property type="entry name" value="Cyt_P450_CS"/>
</dbReference>
<keyword evidence="7" id="KW-0812">Transmembrane</keyword>
<keyword evidence="7" id="KW-0472">Membrane</keyword>
<keyword evidence="5 6" id="KW-0349">Heme</keyword>
<dbReference type="PRINTS" id="PR00463">
    <property type="entry name" value="EP450I"/>
</dbReference>
<dbReference type="EMBL" id="MG816142">
    <property type="protein sequence ID" value="AYM55605.1"/>
    <property type="molecule type" value="mRNA"/>
</dbReference>
<feature type="transmembrane region" description="Helical" evidence="7">
    <location>
        <begin position="17"/>
        <end position="36"/>
    </location>
</feature>
<keyword evidence="2 5" id="KW-0479">Metal-binding</keyword>
<protein>
    <submittedName>
        <fullName evidence="8">Cytochrome p450</fullName>
    </submittedName>
</protein>
<feature type="binding site" description="axial binding residue" evidence="5">
    <location>
        <position position="444"/>
    </location>
    <ligand>
        <name>heme</name>
        <dbReference type="ChEBI" id="CHEBI:30413"/>
    </ligand>
    <ligandPart>
        <name>Fe</name>
        <dbReference type="ChEBI" id="CHEBI:18248"/>
    </ligandPart>
</feature>
<comment type="similarity">
    <text evidence="1 6">Belongs to the cytochrome P450 family.</text>
</comment>
<evidence type="ECO:0000256" key="3">
    <source>
        <dbReference type="ARBA" id="ARBA00023002"/>
    </source>
</evidence>
<dbReference type="InterPro" id="IPR001128">
    <property type="entry name" value="Cyt_P450"/>
</dbReference>
<keyword evidence="4 5" id="KW-0408">Iron</keyword>
<dbReference type="FunFam" id="1.10.630.10:FF:000007">
    <property type="entry name" value="Cytochrome P450 76C4"/>
    <property type="match status" value="1"/>
</dbReference>
<evidence type="ECO:0000256" key="6">
    <source>
        <dbReference type="RuleBase" id="RU000461"/>
    </source>
</evidence>
<organism evidence="8">
    <name type="scientific">Croton stellatopilosus</name>
    <dbReference type="NCBI Taxonomy" id="431156"/>
    <lineage>
        <taxon>Eukaryota</taxon>
        <taxon>Viridiplantae</taxon>
        <taxon>Streptophyta</taxon>
        <taxon>Embryophyta</taxon>
        <taxon>Tracheophyta</taxon>
        <taxon>Spermatophyta</taxon>
        <taxon>Magnoliopsida</taxon>
        <taxon>eudicotyledons</taxon>
        <taxon>Gunneridae</taxon>
        <taxon>Pentapetalae</taxon>
        <taxon>rosids</taxon>
        <taxon>fabids</taxon>
        <taxon>Malpighiales</taxon>
        <taxon>Euphorbiaceae</taxon>
        <taxon>Crotonoideae</taxon>
        <taxon>Crotoneae</taxon>
        <taxon>Croton</taxon>
    </lineage>
</organism>
<keyword evidence="7" id="KW-1133">Transmembrane helix</keyword>
<accession>A0A3G2CJV5</accession>
<sequence length="500" mass="56540">MKITINHIANNMDSLNLVLAFCCTCAFIYTFTFNILGRKSLPPGPRPLPVIGNILDLGEKPHQILAKLSKRYGNLMSLKLGTLTTIVISSPNMAKEALHKHDQALSSRTVPNSVHIGNHHNLSMVWMPVNNRWRNLRKISTTQLFTSRRLNAGQDLRSKKVQELVNFVSENCKIGKAVDIGQAAFTTVLNLMSNTFFSIDLANYNSKKSQEFIKTIVTLMEVAGKPNIADYFPILGLVDPQGTLRHCKIYFERLMKVFDGIIDKRMKSRMTQEEQNHDVLDSLLILVQQSDSELSLEDVKHLLLDFFLAGTDTTTTSLVWAMAELLKNPEKMAKIKNEVKQIDVVEESDIMNLPYLQATIKETFRLHPPVPFLLPHKAESEVEINGFKVPKNAQILVNVWAMGRDAGIWENPEKFEPERFLDSKIDVKGRDFELIPFGAGRRMCPGLPLAHKMLHLMLASLIHSFNWKLPNDMKPIDLDMSETSGIALHKTKPLLAAPHY</sequence>
<evidence type="ECO:0000256" key="2">
    <source>
        <dbReference type="ARBA" id="ARBA00022723"/>
    </source>
</evidence>
<dbReference type="Gene3D" id="1.10.630.10">
    <property type="entry name" value="Cytochrome P450"/>
    <property type="match status" value="1"/>
</dbReference>
<keyword evidence="3 6" id="KW-0560">Oxidoreductase</keyword>
<name>A0A3G2CJV5_9ROSI</name>
<dbReference type="PANTHER" id="PTHR47950">
    <property type="entry name" value="CYTOCHROME P450, FAMILY 76, SUBFAMILY C, POLYPEPTIDE 5-RELATED"/>
    <property type="match status" value="1"/>
</dbReference>
<evidence type="ECO:0000256" key="4">
    <source>
        <dbReference type="ARBA" id="ARBA00023004"/>
    </source>
</evidence>
<dbReference type="GO" id="GO:0004497">
    <property type="term" value="F:monooxygenase activity"/>
    <property type="evidence" value="ECO:0007669"/>
    <property type="project" value="UniProtKB-KW"/>
</dbReference>
<dbReference type="SUPFAM" id="SSF48264">
    <property type="entry name" value="Cytochrome P450"/>
    <property type="match status" value="1"/>
</dbReference>
<keyword evidence="6" id="KW-0503">Monooxygenase</keyword>
<dbReference type="PANTHER" id="PTHR47950:SF44">
    <property type="entry name" value="CYTOCHROME P450, FAMILY 76, SUBFAMILY C, POLYPEPTIDE 5-RELATED"/>
    <property type="match status" value="1"/>
</dbReference>
<dbReference type="InterPro" id="IPR036396">
    <property type="entry name" value="Cyt_P450_sf"/>
</dbReference>
<evidence type="ECO:0000313" key="8">
    <source>
        <dbReference type="EMBL" id="AYM55605.1"/>
    </source>
</evidence>
<dbReference type="InterPro" id="IPR002401">
    <property type="entry name" value="Cyt_P450_E_grp-I"/>
</dbReference>
<dbReference type="GO" id="GO:0020037">
    <property type="term" value="F:heme binding"/>
    <property type="evidence" value="ECO:0007669"/>
    <property type="project" value="InterPro"/>
</dbReference>
<gene>
    <name evidence="8" type="primary">CYP76T31</name>
</gene>
<dbReference type="GO" id="GO:0005506">
    <property type="term" value="F:iron ion binding"/>
    <property type="evidence" value="ECO:0007669"/>
    <property type="project" value="InterPro"/>
</dbReference>